<dbReference type="InterPro" id="IPR009051">
    <property type="entry name" value="Helical_ferredxn"/>
</dbReference>
<evidence type="ECO:0000259" key="1">
    <source>
        <dbReference type="Pfam" id="PF07992"/>
    </source>
</evidence>
<dbReference type="Pfam" id="PF07992">
    <property type="entry name" value="Pyr_redox_2"/>
    <property type="match status" value="1"/>
</dbReference>
<dbReference type="InterPro" id="IPR036188">
    <property type="entry name" value="FAD/NAD-bd_sf"/>
</dbReference>
<dbReference type="Gene3D" id="1.10.1060.10">
    <property type="entry name" value="Alpha-helical ferredoxin"/>
    <property type="match status" value="1"/>
</dbReference>
<proteinExistence type="predicted"/>
<dbReference type="AlphaFoldDB" id="A0A921ISA3"/>
<dbReference type="GO" id="GO:0051536">
    <property type="term" value="F:iron-sulfur cluster binding"/>
    <property type="evidence" value="ECO:0007669"/>
    <property type="project" value="InterPro"/>
</dbReference>
<dbReference type="PANTHER" id="PTHR42783:SF3">
    <property type="entry name" value="GLUTAMATE SYNTHASE [NADPH] SMALL CHAIN-RELATED"/>
    <property type="match status" value="1"/>
</dbReference>
<reference evidence="3" key="1">
    <citation type="journal article" date="2021" name="PeerJ">
        <title>Extensive microbial diversity within the chicken gut microbiome revealed by metagenomics and culture.</title>
        <authorList>
            <person name="Gilroy R."/>
            <person name="Ravi A."/>
            <person name="Getino M."/>
            <person name="Pursley I."/>
            <person name="Horton D.L."/>
            <person name="Alikhan N.F."/>
            <person name="Baker D."/>
            <person name="Gharbi K."/>
            <person name="Hall N."/>
            <person name="Watson M."/>
            <person name="Adriaenssens E.M."/>
            <person name="Foster-Nyarko E."/>
            <person name="Jarju S."/>
            <person name="Secka A."/>
            <person name="Antonio M."/>
            <person name="Oren A."/>
            <person name="Chaudhuri R.R."/>
            <person name="La Ragione R."/>
            <person name="Hildebrand F."/>
            <person name="Pallen M.J."/>
        </authorList>
    </citation>
    <scope>NUCLEOTIDE SEQUENCE</scope>
    <source>
        <strain evidence="3">ChiHjej13B12-9602</strain>
    </source>
</reference>
<dbReference type="Gene3D" id="3.50.50.60">
    <property type="entry name" value="FAD/NAD(P)-binding domain"/>
    <property type="match status" value="2"/>
</dbReference>
<feature type="domain" description="FAD/NAD(P)-binding" evidence="1">
    <location>
        <begin position="110"/>
        <end position="398"/>
    </location>
</feature>
<reference evidence="3" key="2">
    <citation type="submission" date="2021-09" db="EMBL/GenBank/DDBJ databases">
        <authorList>
            <person name="Gilroy R."/>
        </authorList>
    </citation>
    <scope>NUCLEOTIDE SEQUENCE</scope>
    <source>
        <strain evidence="3">ChiHjej13B12-9602</strain>
    </source>
</reference>
<dbReference type="PRINTS" id="PR00368">
    <property type="entry name" value="FADPNR"/>
</dbReference>
<dbReference type="SUPFAM" id="SSF51971">
    <property type="entry name" value="Nucleotide-binding domain"/>
    <property type="match status" value="1"/>
</dbReference>
<dbReference type="Pfam" id="PF14691">
    <property type="entry name" value="Fer4_20"/>
    <property type="match status" value="1"/>
</dbReference>
<dbReference type="Proteomes" id="UP000753256">
    <property type="component" value="Unassembled WGS sequence"/>
</dbReference>
<sequence length="425" mass="45933">MAIHVLDEAERCLQCKNPQCRKGCPISTPIPTAIKLLREGRVDEAGELLFENNPLTTVCSRICNHESQCEGHCVLGRKGAPVHFSAIEEYISDLYGSRVPDEHAAPNGKRVAIIGAGPAGLAIAVILARRGYDVTIFENHDKIGGVLRYGIPEFRLPKTVLDDFQKRHLEANGVKLRFNTTIGQAISIDDMFEDGYSAVFAGTGVWRPHALRIPGETLGNVHYGINYLANPDSFKLGRRVIVIGVGNAAMDVARTALRHGAERVTCFAQSSHVAASNHERSYAELEGVDFVLNRAPVRITPEGVVFIQTEGSEISENGEPPTLRALPGTEQLFEADSVIISAGQRPLDRLVNTTEGLETNARGLLRTDDTGHTTRPGVFACGDVSTGARTVVEAVADAKRVADAMDRYMQGLEGSTQQGAEAAED</sequence>
<organism evidence="3 4">
    <name type="scientific">Enorma phocaeensis</name>
    <dbReference type="NCBI Taxonomy" id="1871019"/>
    <lineage>
        <taxon>Bacteria</taxon>
        <taxon>Bacillati</taxon>
        <taxon>Actinomycetota</taxon>
        <taxon>Coriobacteriia</taxon>
        <taxon>Coriobacteriales</taxon>
        <taxon>Coriobacteriaceae</taxon>
        <taxon>Enorma</taxon>
    </lineage>
</organism>
<dbReference type="EMBL" id="DYUZ01000007">
    <property type="protein sequence ID" value="HJG36548.1"/>
    <property type="molecule type" value="Genomic_DNA"/>
</dbReference>
<dbReference type="InterPro" id="IPR023753">
    <property type="entry name" value="FAD/NAD-binding_dom"/>
</dbReference>
<dbReference type="RefSeq" id="WP_273188773.1">
    <property type="nucleotide sequence ID" value="NZ_DYUZ01000007.1"/>
</dbReference>
<dbReference type="InterPro" id="IPR028261">
    <property type="entry name" value="DPD_II"/>
</dbReference>
<protein>
    <submittedName>
        <fullName evidence="3">NAD(P)-dependent oxidoreductase</fullName>
    </submittedName>
</protein>
<evidence type="ECO:0000313" key="3">
    <source>
        <dbReference type="EMBL" id="HJG36548.1"/>
    </source>
</evidence>
<dbReference type="PRINTS" id="PR00469">
    <property type="entry name" value="PNDRDTASEII"/>
</dbReference>
<dbReference type="GO" id="GO:0016491">
    <property type="term" value="F:oxidoreductase activity"/>
    <property type="evidence" value="ECO:0007669"/>
    <property type="project" value="InterPro"/>
</dbReference>
<name>A0A921ISA3_9ACTN</name>
<gene>
    <name evidence="3" type="ORF">K8V70_01605</name>
</gene>
<feature type="domain" description="Dihydroprymidine dehydrogenase" evidence="2">
    <location>
        <begin position="5"/>
        <end position="94"/>
    </location>
</feature>
<accession>A0A921ISA3</accession>
<evidence type="ECO:0000259" key="2">
    <source>
        <dbReference type="Pfam" id="PF14691"/>
    </source>
</evidence>
<evidence type="ECO:0000313" key="4">
    <source>
        <dbReference type="Proteomes" id="UP000753256"/>
    </source>
</evidence>
<comment type="caution">
    <text evidence="3">The sequence shown here is derived from an EMBL/GenBank/DDBJ whole genome shotgun (WGS) entry which is preliminary data.</text>
</comment>
<dbReference type="SUPFAM" id="SSF46548">
    <property type="entry name" value="alpha-helical ferredoxin"/>
    <property type="match status" value="1"/>
</dbReference>
<dbReference type="PANTHER" id="PTHR42783">
    <property type="entry name" value="GLUTAMATE SYNTHASE [NADPH] SMALL CHAIN"/>
    <property type="match status" value="1"/>
</dbReference>